<feature type="chain" id="PRO_5045934405" description="Secreted protein" evidence="1">
    <location>
        <begin position="33"/>
        <end position="111"/>
    </location>
</feature>
<protein>
    <recommendedName>
        <fullName evidence="4">Secreted protein</fullName>
    </recommendedName>
</protein>
<proteinExistence type="predicted"/>
<dbReference type="RefSeq" id="WP_231334806.1">
    <property type="nucleotide sequence ID" value="NZ_CP059572.1"/>
</dbReference>
<sequence length="111" mass="11447">MTIYPTVRPLSAALLAGTMIAVFGPASGTASAGTATVGTVSAGAAAVPASPSQRGECAFGVPPGYRSVTLLFTCGWCDLTGQAGVTNGDWREYRCVPKSVGLDLFYELWVR</sequence>
<evidence type="ECO:0000256" key="1">
    <source>
        <dbReference type="SAM" id="SignalP"/>
    </source>
</evidence>
<accession>A0ABX8QUJ2</accession>
<organism evidence="2 3">
    <name type="scientific">Actinomadura graeca</name>
    <dbReference type="NCBI Taxonomy" id="2750812"/>
    <lineage>
        <taxon>Bacteria</taxon>
        <taxon>Bacillati</taxon>
        <taxon>Actinomycetota</taxon>
        <taxon>Actinomycetes</taxon>
        <taxon>Streptosporangiales</taxon>
        <taxon>Thermomonosporaceae</taxon>
        <taxon>Actinomadura</taxon>
    </lineage>
</organism>
<reference evidence="2" key="1">
    <citation type="submission" date="2020-07" db="EMBL/GenBank/DDBJ databases">
        <authorList>
            <person name="Tarantini F.S."/>
            <person name="Hong K.W."/>
            <person name="Chan K.G."/>
        </authorList>
    </citation>
    <scope>NUCLEOTIDE SEQUENCE</scope>
    <source>
        <strain evidence="2">32-07</strain>
    </source>
</reference>
<gene>
    <name evidence="2" type="ORF">AGRA3207_002514</name>
</gene>
<evidence type="ECO:0008006" key="4">
    <source>
        <dbReference type="Google" id="ProtNLM"/>
    </source>
</evidence>
<name>A0ABX8QUJ2_9ACTN</name>
<evidence type="ECO:0000313" key="2">
    <source>
        <dbReference type="EMBL" id="QXJ21639.1"/>
    </source>
</evidence>
<keyword evidence="1" id="KW-0732">Signal</keyword>
<keyword evidence="3" id="KW-1185">Reference proteome</keyword>
<feature type="signal peptide" evidence="1">
    <location>
        <begin position="1"/>
        <end position="32"/>
    </location>
</feature>
<dbReference type="EMBL" id="CP059572">
    <property type="protein sequence ID" value="QXJ21639.1"/>
    <property type="molecule type" value="Genomic_DNA"/>
</dbReference>
<dbReference type="Proteomes" id="UP001049518">
    <property type="component" value="Chromosome"/>
</dbReference>
<evidence type="ECO:0000313" key="3">
    <source>
        <dbReference type="Proteomes" id="UP001049518"/>
    </source>
</evidence>